<dbReference type="OrthoDB" id="2791511at2759"/>
<feature type="compositionally biased region" description="Pro residues" evidence="1">
    <location>
        <begin position="191"/>
        <end position="202"/>
    </location>
</feature>
<feature type="region of interest" description="Disordered" evidence="1">
    <location>
        <begin position="56"/>
        <end position="80"/>
    </location>
</feature>
<evidence type="ECO:0000313" key="4">
    <source>
        <dbReference type="Proteomes" id="UP000076532"/>
    </source>
</evidence>
<evidence type="ECO:0000313" key="3">
    <source>
        <dbReference type="EMBL" id="KZP17366.1"/>
    </source>
</evidence>
<reference evidence="3 4" key="1">
    <citation type="journal article" date="2016" name="Mol. Biol. Evol.">
        <title>Comparative Genomics of Early-Diverging Mushroom-Forming Fungi Provides Insights into the Origins of Lignocellulose Decay Capabilities.</title>
        <authorList>
            <person name="Nagy L.G."/>
            <person name="Riley R."/>
            <person name="Tritt A."/>
            <person name="Adam C."/>
            <person name="Daum C."/>
            <person name="Floudas D."/>
            <person name="Sun H."/>
            <person name="Yadav J.S."/>
            <person name="Pangilinan J."/>
            <person name="Larsson K.H."/>
            <person name="Matsuura K."/>
            <person name="Barry K."/>
            <person name="Labutti K."/>
            <person name="Kuo R."/>
            <person name="Ohm R.A."/>
            <person name="Bhattacharya S.S."/>
            <person name="Shirouzu T."/>
            <person name="Yoshinaga Y."/>
            <person name="Martin F.M."/>
            <person name="Grigoriev I.V."/>
            <person name="Hibbett D.S."/>
        </authorList>
    </citation>
    <scope>NUCLEOTIDE SEQUENCE [LARGE SCALE GENOMIC DNA]</scope>
    <source>
        <strain evidence="3 4">CBS 109695</strain>
    </source>
</reference>
<dbReference type="AlphaFoldDB" id="A0A166G185"/>
<proteinExistence type="predicted"/>
<dbReference type="EMBL" id="KV417583">
    <property type="protein sequence ID" value="KZP17366.1"/>
    <property type="molecule type" value="Genomic_DNA"/>
</dbReference>
<name>A0A166G185_9AGAM</name>
<accession>A0A166G185</accession>
<feature type="transmembrane region" description="Helical" evidence="2">
    <location>
        <begin position="20"/>
        <end position="40"/>
    </location>
</feature>
<sequence>MPSLEVMEATVSGLAARAKFPSVSTLAISFVVTVLLLVLVRAAFNRLATSHYVAVSTSDNDEKDNRTDNESAQSGPTNRSRWSWSWRWQGLRLSLPVSLTISEKDHPETGAGMGVAAALRQQQQQMQQRPMIWHAPRQRSPGFEAPLPALYDTPVPVSAAKLIMARHTYRRPNPPRASATSKPKVSRSRSAPPPARPIPIPSPRRVSP</sequence>
<protein>
    <submittedName>
        <fullName evidence="3">Uncharacterized protein</fullName>
    </submittedName>
</protein>
<keyword evidence="2" id="KW-1133">Transmembrane helix</keyword>
<organism evidence="3 4">
    <name type="scientific">Athelia psychrophila</name>
    <dbReference type="NCBI Taxonomy" id="1759441"/>
    <lineage>
        <taxon>Eukaryota</taxon>
        <taxon>Fungi</taxon>
        <taxon>Dikarya</taxon>
        <taxon>Basidiomycota</taxon>
        <taxon>Agaricomycotina</taxon>
        <taxon>Agaricomycetes</taxon>
        <taxon>Agaricomycetidae</taxon>
        <taxon>Atheliales</taxon>
        <taxon>Atheliaceae</taxon>
        <taxon>Athelia</taxon>
    </lineage>
</organism>
<keyword evidence="2" id="KW-0812">Transmembrane</keyword>
<evidence type="ECO:0000256" key="2">
    <source>
        <dbReference type="SAM" id="Phobius"/>
    </source>
</evidence>
<gene>
    <name evidence="3" type="ORF">FIBSPDRAFT_957191</name>
</gene>
<dbReference type="Proteomes" id="UP000076532">
    <property type="component" value="Unassembled WGS sequence"/>
</dbReference>
<keyword evidence="4" id="KW-1185">Reference proteome</keyword>
<feature type="region of interest" description="Disordered" evidence="1">
    <location>
        <begin position="167"/>
        <end position="208"/>
    </location>
</feature>
<keyword evidence="2" id="KW-0472">Membrane</keyword>
<evidence type="ECO:0000256" key="1">
    <source>
        <dbReference type="SAM" id="MobiDB-lite"/>
    </source>
</evidence>